<evidence type="ECO:0000256" key="1">
    <source>
        <dbReference type="SAM" id="MobiDB-lite"/>
    </source>
</evidence>
<dbReference type="EMBL" id="JBBPFD010000525">
    <property type="protein sequence ID" value="KAK7878413.1"/>
    <property type="molecule type" value="Genomic_DNA"/>
</dbReference>
<accession>A0AAW0MJC7</accession>
<dbReference type="GO" id="GO:0005634">
    <property type="term" value="C:nucleus"/>
    <property type="evidence" value="ECO:0007669"/>
    <property type="project" value="TreeGrafter"/>
</dbReference>
<gene>
    <name evidence="3" type="ORF">WMY93_034342</name>
</gene>
<comment type="caution">
    <text evidence="3">The sequence shown here is derived from an EMBL/GenBank/DDBJ whole genome shotgun (WGS) entry which is preliminary data.</text>
</comment>
<keyword evidence="4" id="KW-1185">Reference proteome</keyword>
<proteinExistence type="predicted"/>
<protein>
    <recommendedName>
        <fullName evidence="2">Maf transcription factor N-terminal domain-containing protein</fullName>
    </recommendedName>
</protein>
<feature type="region of interest" description="Disordered" evidence="1">
    <location>
        <begin position="256"/>
        <end position="328"/>
    </location>
</feature>
<dbReference type="InterPro" id="IPR013592">
    <property type="entry name" value="Maf_TF_N"/>
</dbReference>
<feature type="non-terminal residue" evidence="3">
    <location>
        <position position="430"/>
    </location>
</feature>
<feature type="region of interest" description="Disordered" evidence="1">
    <location>
        <begin position="38"/>
        <end position="216"/>
    </location>
</feature>
<evidence type="ECO:0000313" key="3">
    <source>
        <dbReference type="EMBL" id="KAK7878413.1"/>
    </source>
</evidence>
<feature type="compositionally biased region" description="Basic and acidic residues" evidence="1">
    <location>
        <begin position="89"/>
        <end position="112"/>
    </location>
</feature>
<dbReference type="Proteomes" id="UP001460270">
    <property type="component" value="Unassembled WGS sequence"/>
</dbReference>
<evidence type="ECO:0000313" key="4">
    <source>
        <dbReference type="Proteomes" id="UP001460270"/>
    </source>
</evidence>
<dbReference type="PANTHER" id="PTHR10129:SF44">
    <property type="entry name" value="TRAFFIC JAM, ISOFORM C"/>
    <property type="match status" value="1"/>
</dbReference>
<name>A0AAW0MJC7_9GOBI</name>
<dbReference type="InterPro" id="IPR024874">
    <property type="entry name" value="Transcription_factor_Maf_fam"/>
</dbReference>
<dbReference type="GO" id="GO:0000981">
    <property type="term" value="F:DNA-binding transcription factor activity, RNA polymerase II-specific"/>
    <property type="evidence" value="ECO:0007669"/>
    <property type="project" value="TreeGrafter"/>
</dbReference>
<feature type="compositionally biased region" description="Basic and acidic residues" evidence="1">
    <location>
        <begin position="143"/>
        <end position="160"/>
    </location>
</feature>
<organism evidence="3 4">
    <name type="scientific">Mugilogobius chulae</name>
    <name type="common">yellowstripe goby</name>
    <dbReference type="NCBI Taxonomy" id="88201"/>
    <lineage>
        <taxon>Eukaryota</taxon>
        <taxon>Metazoa</taxon>
        <taxon>Chordata</taxon>
        <taxon>Craniata</taxon>
        <taxon>Vertebrata</taxon>
        <taxon>Euteleostomi</taxon>
        <taxon>Actinopterygii</taxon>
        <taxon>Neopterygii</taxon>
        <taxon>Teleostei</taxon>
        <taxon>Neoteleostei</taxon>
        <taxon>Acanthomorphata</taxon>
        <taxon>Gobiaria</taxon>
        <taxon>Gobiiformes</taxon>
        <taxon>Gobioidei</taxon>
        <taxon>Gobiidae</taxon>
        <taxon>Gobionellinae</taxon>
        <taxon>Mugilogobius</taxon>
    </lineage>
</organism>
<feature type="compositionally biased region" description="Low complexity" evidence="1">
    <location>
        <begin position="258"/>
        <end position="268"/>
    </location>
</feature>
<feature type="domain" description="Maf transcription factor N-terminal" evidence="2">
    <location>
        <begin position="319"/>
        <end position="342"/>
    </location>
</feature>
<feature type="compositionally biased region" description="Low complexity" evidence="1">
    <location>
        <begin position="278"/>
        <end position="290"/>
    </location>
</feature>
<feature type="compositionally biased region" description="Low complexity" evidence="1">
    <location>
        <begin position="183"/>
        <end position="193"/>
    </location>
</feature>
<feature type="compositionally biased region" description="Basic and acidic residues" evidence="1">
    <location>
        <begin position="124"/>
        <end position="135"/>
    </location>
</feature>
<dbReference type="GO" id="GO:0000978">
    <property type="term" value="F:RNA polymerase II cis-regulatory region sequence-specific DNA binding"/>
    <property type="evidence" value="ECO:0007669"/>
    <property type="project" value="TreeGrafter"/>
</dbReference>
<dbReference type="PANTHER" id="PTHR10129">
    <property type="entry name" value="TRANSCRIPTION FACTOR MAF"/>
    <property type="match status" value="1"/>
</dbReference>
<evidence type="ECO:0000259" key="2">
    <source>
        <dbReference type="Pfam" id="PF08383"/>
    </source>
</evidence>
<feature type="compositionally biased region" description="Basic and acidic residues" evidence="1">
    <location>
        <begin position="303"/>
        <end position="312"/>
    </location>
</feature>
<feature type="region of interest" description="Disordered" evidence="1">
    <location>
        <begin position="404"/>
        <end position="430"/>
    </location>
</feature>
<reference evidence="4" key="1">
    <citation type="submission" date="2024-04" db="EMBL/GenBank/DDBJ databases">
        <title>Salinicola lusitanus LLJ914,a marine bacterium isolated from the Okinawa Trough.</title>
        <authorList>
            <person name="Li J."/>
        </authorList>
    </citation>
    <scope>NUCLEOTIDE SEQUENCE [LARGE SCALE GENOMIC DNA]</scope>
</reference>
<feature type="compositionally biased region" description="Basic and acidic residues" evidence="1">
    <location>
        <begin position="38"/>
        <end position="58"/>
    </location>
</feature>
<dbReference type="AlphaFoldDB" id="A0AAW0MJC7"/>
<sequence>MWAGLQWHAFILPSTRLTQQHTHSAWPRSFSLWSEAARHGTDRAQRGERERAAGERRTVPGKRHTGPHTGPDEPADRRATRRRQLRTFDALKEKQEKSRESKCDAQKPEPLDLHFYTLQLSRRRTPDSPTHRTKPDFNGVTRGESKHPDPDPDQDQDPRRAPGSAGTERVFPEKTVSSDSERSSSISCISAQSREQPDGGAGGADLRSSSRTSDLRSDLRTADLRAALPSSPLAMDYVNDFDLMKFEVKKEPPEPVVCQRGAPGQAPGAPCPAPPQHPCSSVPSSPSFARPSPPTAPGATWAPDRESPRRDLLGPQVGGYQPHFGPEALSLTPEDAVEALIGSKLITTTTSEAPYEEHNTPPAHCTTAQVRQSHLQKHHPTTTTSQTTRPDLVKTHRLRYKTRPTRPPAHITRPTHNYSTTSHLDDNHIL</sequence>
<dbReference type="Pfam" id="PF08383">
    <property type="entry name" value="Maf_N"/>
    <property type="match status" value="1"/>
</dbReference>